<protein>
    <recommendedName>
        <fullName evidence="4">5-formyltetrahydrofolate cyclo-ligase</fullName>
        <ecNumber evidence="4">6.3.3.2</ecNumber>
    </recommendedName>
</protein>
<keyword evidence="6" id="KW-1185">Reference proteome</keyword>
<evidence type="ECO:0000313" key="6">
    <source>
        <dbReference type="Proteomes" id="UP001330434"/>
    </source>
</evidence>
<keyword evidence="4" id="KW-0479">Metal-binding</keyword>
<accession>A0ABZ2C235</accession>
<dbReference type="NCBIfam" id="TIGR02727">
    <property type="entry name" value="MTHFS_bact"/>
    <property type="match status" value="1"/>
</dbReference>
<comment type="similarity">
    <text evidence="1 4">Belongs to the 5-formyltetrahydrofolate cyclo-ligase family.</text>
</comment>
<evidence type="ECO:0000313" key="5">
    <source>
        <dbReference type="EMBL" id="WVX66519.1"/>
    </source>
</evidence>
<sequence>MSLIHAKQKLRQEMKALRLKLAPTLPEASNLARNVFLKSFPNTLNVALYYPLKEELDTKPLLESLREKGSVISLPVITDHHLIFKKWDPKIALIKSSFQTFEPNSSSEIILPEIIVVPLLAFDRKGHRLGYGKGHFDRTLNAFRQNHKIIAIGYAYSFQELQNLPQEDCDERLDYIITEKEIISILS</sequence>
<comment type="catalytic activity">
    <reaction evidence="4">
        <text>(6S)-5-formyl-5,6,7,8-tetrahydrofolate + ATP = (6R)-5,10-methenyltetrahydrofolate + ADP + phosphate</text>
        <dbReference type="Rhea" id="RHEA:10488"/>
        <dbReference type="ChEBI" id="CHEBI:30616"/>
        <dbReference type="ChEBI" id="CHEBI:43474"/>
        <dbReference type="ChEBI" id="CHEBI:57455"/>
        <dbReference type="ChEBI" id="CHEBI:57457"/>
        <dbReference type="ChEBI" id="CHEBI:456216"/>
        <dbReference type="EC" id="6.3.3.2"/>
    </reaction>
</comment>
<evidence type="ECO:0000256" key="4">
    <source>
        <dbReference type="RuleBase" id="RU361279"/>
    </source>
</evidence>
<dbReference type="PANTHER" id="PTHR23407:SF1">
    <property type="entry name" value="5-FORMYLTETRAHYDROFOLATE CYCLO-LIGASE"/>
    <property type="match status" value="1"/>
</dbReference>
<evidence type="ECO:0000256" key="3">
    <source>
        <dbReference type="ARBA" id="ARBA00022840"/>
    </source>
</evidence>
<dbReference type="Pfam" id="PF01812">
    <property type="entry name" value="5-FTHF_cyc-lig"/>
    <property type="match status" value="1"/>
</dbReference>
<proteinExistence type="inferred from homology"/>
<dbReference type="SUPFAM" id="SSF100950">
    <property type="entry name" value="NagB/RpiA/CoA transferase-like"/>
    <property type="match status" value="1"/>
</dbReference>
<evidence type="ECO:0000256" key="2">
    <source>
        <dbReference type="ARBA" id="ARBA00022741"/>
    </source>
</evidence>
<reference evidence="5 6" key="1">
    <citation type="journal article" date="2024" name="Environ. Microbiol.">
        <title>Novel evolutionary insights on the interactions of the Holosporales (Alphaproteobacteria) with eukaryotic hosts from comparative genomics.</title>
        <authorList>
            <person name="Giovannini M."/>
            <person name="Petroni G."/>
            <person name="Castelli M."/>
        </authorList>
    </citation>
    <scope>NUCLEOTIDE SEQUENCE [LARGE SCALE GENOMIC DNA]</scope>
    <source>
        <strain evidence="5 6">US_Bl 15I1</strain>
    </source>
</reference>
<keyword evidence="4" id="KW-0460">Magnesium</keyword>
<dbReference type="RefSeq" id="WP_331255376.1">
    <property type="nucleotide sequence ID" value="NZ_CP133270.1"/>
</dbReference>
<evidence type="ECO:0000256" key="1">
    <source>
        <dbReference type="ARBA" id="ARBA00010638"/>
    </source>
</evidence>
<dbReference type="Gene3D" id="3.40.50.10420">
    <property type="entry name" value="NagB/RpiA/CoA transferase-like"/>
    <property type="match status" value="1"/>
</dbReference>
<dbReference type="InterPro" id="IPR024185">
    <property type="entry name" value="FTHF_cligase-like_sf"/>
</dbReference>
<dbReference type="PIRSF" id="PIRSF006806">
    <property type="entry name" value="FTHF_cligase"/>
    <property type="match status" value="1"/>
</dbReference>
<keyword evidence="2 4" id="KW-0547">Nucleotide-binding</keyword>
<keyword evidence="3 4" id="KW-0067">ATP-binding</keyword>
<dbReference type="InterPro" id="IPR037171">
    <property type="entry name" value="NagB/RpiA_transferase-like"/>
</dbReference>
<dbReference type="InterPro" id="IPR002698">
    <property type="entry name" value="FTHF_cligase"/>
</dbReference>
<name>A0ABZ2C235_9PROT</name>
<comment type="cofactor">
    <cofactor evidence="4">
        <name>Mg(2+)</name>
        <dbReference type="ChEBI" id="CHEBI:18420"/>
    </cofactor>
</comment>
<dbReference type="EMBL" id="CP133270">
    <property type="protein sequence ID" value="WVX66519.1"/>
    <property type="molecule type" value="Genomic_DNA"/>
</dbReference>
<gene>
    <name evidence="5" type="ORF">Bealeia1_00698</name>
</gene>
<dbReference type="PANTHER" id="PTHR23407">
    <property type="entry name" value="ATPASE INHIBITOR/5-FORMYLTETRAHYDROFOLATE CYCLO-LIGASE"/>
    <property type="match status" value="1"/>
</dbReference>
<dbReference type="EC" id="6.3.3.2" evidence="4"/>
<dbReference type="Proteomes" id="UP001330434">
    <property type="component" value="Chromosome"/>
</dbReference>
<organism evidence="5 6">
    <name type="scientific">Candidatus Bealeia paramacronuclearis</name>
    <dbReference type="NCBI Taxonomy" id="1921001"/>
    <lineage>
        <taxon>Bacteria</taxon>
        <taxon>Pseudomonadati</taxon>
        <taxon>Pseudomonadota</taxon>
        <taxon>Alphaproteobacteria</taxon>
        <taxon>Holosporales</taxon>
        <taxon>Holosporaceae</taxon>
        <taxon>Candidatus Bealeia</taxon>
    </lineage>
</organism>